<dbReference type="InterPro" id="IPR002088">
    <property type="entry name" value="Prenyl_trans_a"/>
</dbReference>
<evidence type="ECO:0000256" key="9">
    <source>
        <dbReference type="RuleBase" id="RU367120"/>
    </source>
</evidence>
<feature type="compositionally biased region" description="Basic and acidic residues" evidence="10">
    <location>
        <begin position="7"/>
        <end position="19"/>
    </location>
</feature>
<evidence type="ECO:0000256" key="7">
    <source>
        <dbReference type="ARBA" id="ARBA00031267"/>
    </source>
</evidence>
<evidence type="ECO:0000313" key="12">
    <source>
        <dbReference type="Proteomes" id="UP001445335"/>
    </source>
</evidence>
<keyword evidence="4 9" id="KW-0637">Prenyltransferase</keyword>
<keyword evidence="12" id="KW-1185">Reference proteome</keyword>
<proteinExistence type="inferred from homology"/>
<evidence type="ECO:0000256" key="6">
    <source>
        <dbReference type="ARBA" id="ARBA00022737"/>
    </source>
</evidence>
<dbReference type="Proteomes" id="UP001445335">
    <property type="component" value="Unassembled WGS sequence"/>
</dbReference>
<evidence type="ECO:0000313" key="11">
    <source>
        <dbReference type="EMBL" id="KAK9839427.1"/>
    </source>
</evidence>
<organism evidence="11 12">
    <name type="scientific">Elliptochloris bilobata</name>
    <dbReference type="NCBI Taxonomy" id="381761"/>
    <lineage>
        <taxon>Eukaryota</taxon>
        <taxon>Viridiplantae</taxon>
        <taxon>Chlorophyta</taxon>
        <taxon>core chlorophytes</taxon>
        <taxon>Trebouxiophyceae</taxon>
        <taxon>Trebouxiophyceae incertae sedis</taxon>
        <taxon>Elliptochloris clade</taxon>
        <taxon>Elliptochloris</taxon>
    </lineage>
</organism>
<evidence type="ECO:0000256" key="10">
    <source>
        <dbReference type="SAM" id="MobiDB-lite"/>
    </source>
</evidence>
<evidence type="ECO:0000256" key="5">
    <source>
        <dbReference type="ARBA" id="ARBA00022679"/>
    </source>
</evidence>
<reference evidence="11 12" key="1">
    <citation type="journal article" date="2024" name="Nat. Commun.">
        <title>Phylogenomics reveals the evolutionary origins of lichenization in chlorophyte algae.</title>
        <authorList>
            <person name="Puginier C."/>
            <person name="Libourel C."/>
            <person name="Otte J."/>
            <person name="Skaloud P."/>
            <person name="Haon M."/>
            <person name="Grisel S."/>
            <person name="Petersen M."/>
            <person name="Berrin J.G."/>
            <person name="Delaux P.M."/>
            <person name="Dal Grande F."/>
            <person name="Keller J."/>
        </authorList>
    </citation>
    <scope>NUCLEOTIDE SEQUENCE [LARGE SCALE GENOMIC DNA]</scope>
    <source>
        <strain evidence="11 12">SAG 245.80</strain>
    </source>
</reference>
<evidence type="ECO:0000256" key="8">
    <source>
        <dbReference type="ARBA" id="ARBA00047658"/>
    </source>
</evidence>
<keyword evidence="6" id="KW-0677">Repeat</keyword>
<comment type="function">
    <text evidence="9">Catalyzes the transfer of a geranyl-geranyl moiety from geranyl-geranyl pyrophosphate to cysteines occuring in specific C-terminal amino acid sequences.</text>
</comment>
<feature type="region of interest" description="Disordered" evidence="10">
    <location>
        <begin position="1"/>
        <end position="20"/>
    </location>
</feature>
<comment type="similarity">
    <text evidence="1 9">Belongs to the protein prenyltransferase subunit alpha family.</text>
</comment>
<comment type="catalytic activity">
    <reaction evidence="8 9">
        <text>geranylgeranyl diphosphate + L-cysteinyl-[protein] = S-geranylgeranyl-L-cysteinyl-[protein] + diphosphate</text>
        <dbReference type="Rhea" id="RHEA:21240"/>
        <dbReference type="Rhea" id="RHEA-COMP:10131"/>
        <dbReference type="Rhea" id="RHEA-COMP:11537"/>
        <dbReference type="ChEBI" id="CHEBI:29950"/>
        <dbReference type="ChEBI" id="CHEBI:33019"/>
        <dbReference type="ChEBI" id="CHEBI:57533"/>
        <dbReference type="ChEBI" id="CHEBI:86021"/>
        <dbReference type="EC" id="2.5.1.60"/>
    </reaction>
</comment>
<evidence type="ECO:0000256" key="1">
    <source>
        <dbReference type="ARBA" id="ARBA00006734"/>
    </source>
</evidence>
<dbReference type="EC" id="2.5.1.60" evidence="2 9"/>
<dbReference type="PANTHER" id="PTHR11129">
    <property type="entry name" value="PROTEIN FARNESYLTRANSFERASE ALPHA SUBUNIT/RAB GERANYLGERANYL TRANSFERASE ALPHA SUBUNIT"/>
    <property type="match status" value="1"/>
</dbReference>
<dbReference type="GO" id="GO:0004663">
    <property type="term" value="F:Rab geranylgeranyltransferase activity"/>
    <property type="evidence" value="ECO:0007669"/>
    <property type="project" value="UniProtKB-UniRule"/>
</dbReference>
<dbReference type="GO" id="GO:0097354">
    <property type="term" value="P:prenylation"/>
    <property type="evidence" value="ECO:0007669"/>
    <property type="project" value="UniProtKB-UniRule"/>
</dbReference>
<dbReference type="Gene3D" id="1.25.40.120">
    <property type="entry name" value="Protein prenylyltransferase"/>
    <property type="match status" value="1"/>
</dbReference>
<evidence type="ECO:0000256" key="4">
    <source>
        <dbReference type="ARBA" id="ARBA00022602"/>
    </source>
</evidence>
<protein>
    <recommendedName>
        <fullName evidence="3 9">Geranylgeranyl transferase type-2 subunit alpha</fullName>
        <ecNumber evidence="2 9">2.5.1.60</ecNumber>
    </recommendedName>
    <alternativeName>
        <fullName evidence="7 9">Geranylgeranyl transferase type II subunit alpha</fullName>
    </alternativeName>
</protein>
<dbReference type="AlphaFoldDB" id="A0AAW1S042"/>
<gene>
    <name evidence="11" type="ORF">WJX81_001433</name>
</gene>
<dbReference type="FunFam" id="1.25.40.120:FF:000035">
    <property type="entry name" value="Geranylgeranyl transferase type-2 subunit alpha"/>
    <property type="match status" value="1"/>
</dbReference>
<dbReference type="EMBL" id="JALJOU010000016">
    <property type="protein sequence ID" value="KAK9839427.1"/>
    <property type="molecule type" value="Genomic_DNA"/>
</dbReference>
<name>A0AAW1S042_9CHLO</name>
<dbReference type="Pfam" id="PF01239">
    <property type="entry name" value="PPTA"/>
    <property type="match status" value="5"/>
</dbReference>
<dbReference type="PROSITE" id="PS51147">
    <property type="entry name" value="PFTA"/>
    <property type="match status" value="5"/>
</dbReference>
<accession>A0AAW1S042</accession>
<evidence type="ECO:0000256" key="3">
    <source>
        <dbReference type="ARBA" id="ARBA00014772"/>
    </source>
</evidence>
<keyword evidence="5 9" id="KW-0808">Transferase</keyword>
<dbReference type="GO" id="GO:0005968">
    <property type="term" value="C:Rab-protein geranylgeranyltransferase complex"/>
    <property type="evidence" value="ECO:0007669"/>
    <property type="project" value="TreeGrafter"/>
</dbReference>
<evidence type="ECO:0000256" key="2">
    <source>
        <dbReference type="ARBA" id="ARBA00012656"/>
    </source>
</evidence>
<comment type="caution">
    <text evidence="11">The sequence shown here is derived from an EMBL/GenBank/DDBJ whole genome shotgun (WGS) entry which is preliminary data.</text>
</comment>
<sequence>MHGRPRPPKDQPEDPEKQRAAGKRLALFSRLCNEVLARRAAKRYDEKSLALAGALLEQNPEVYTAWNFRREALQLALKGDAGPGEAQRLAQRELDLTEKAVRKNPKSYAAWFHRRWVVEQGLCPLDGELDLIDRLLDMDERNFHGWGYRQFITARAGVQAAAEDAYTATRIGQNFSNYSAWHARTTLLQRLHASSRTVTLDQLLAEADPASSTGESAASMVPTWALREEYGLVQQAFFTDPADQSAWLYHRWLLGGSLAHFAAASGTPREGTARQVLEEELACGDSTIECTVINW</sequence>
<dbReference type="SUPFAM" id="SSF48439">
    <property type="entry name" value="Protein prenylyltransferase"/>
    <property type="match status" value="1"/>
</dbReference>
<dbReference type="PANTHER" id="PTHR11129:SF2">
    <property type="entry name" value="GERANYLGERANYL TRANSFERASE TYPE-2 SUBUNIT ALPHA"/>
    <property type="match status" value="1"/>
</dbReference>